<organism evidence="1 2">
    <name type="scientific">Candidatus Nitrosotenuis uzonensis</name>
    <dbReference type="NCBI Taxonomy" id="1407055"/>
    <lineage>
        <taxon>Archaea</taxon>
        <taxon>Nitrososphaerota</taxon>
        <taxon>Candidatus Nitrosotenuis</taxon>
    </lineage>
</organism>
<proteinExistence type="predicted"/>
<accession>A0A812F3M1</accession>
<evidence type="ECO:0000313" key="2">
    <source>
        <dbReference type="Proteomes" id="UP000655759"/>
    </source>
</evidence>
<dbReference type="Gene3D" id="3.30.530.20">
    <property type="match status" value="1"/>
</dbReference>
<name>A0A812F3M1_9ARCH</name>
<dbReference type="Pfam" id="PF10604">
    <property type="entry name" value="Polyketide_cyc2"/>
    <property type="match status" value="1"/>
</dbReference>
<dbReference type="CDD" id="cd07821">
    <property type="entry name" value="PYR_PYL_RCAR_like"/>
    <property type="match status" value="1"/>
</dbReference>
<protein>
    <recommendedName>
        <fullName evidence="3">SRPBCC family protein</fullName>
    </recommendedName>
</protein>
<dbReference type="PANTHER" id="PTHR39332">
    <property type="entry name" value="BLL4707 PROTEIN"/>
    <property type="match status" value="1"/>
</dbReference>
<dbReference type="InterPro" id="IPR023393">
    <property type="entry name" value="START-like_dom_sf"/>
</dbReference>
<sequence>MDVSHLVYGASKDGHYTGTVTQSVIVAVSVPAIWQEISNIAGLAGWVSDVKKTVFLSKTKKGLGASRKIFFADGSQVVEYIVGWQEEKYLSYIATSGLPLEGYHATISIAVKGKKSSITWTSFLISRGSDRKEFEEFLSFMDSFYSDSLKNLKEKLEKQYASI</sequence>
<dbReference type="AlphaFoldDB" id="A0A812F3M1"/>
<comment type="caution">
    <text evidence="1">The sequence shown here is derived from an EMBL/GenBank/DDBJ whole genome shotgun (WGS) entry which is preliminary data.</text>
</comment>
<dbReference type="PANTHER" id="PTHR39332:SF7">
    <property type="entry name" value="SRPBCC FAMILY PROTEIN"/>
    <property type="match status" value="1"/>
</dbReference>
<gene>
    <name evidence="1" type="ORF">NUZ5A_51052</name>
</gene>
<reference evidence="1" key="1">
    <citation type="submission" date="2021-02" db="EMBL/GenBank/DDBJ databases">
        <authorList>
            <person name="Han P."/>
        </authorList>
    </citation>
    <scope>NUCLEOTIDE SEQUENCE</scope>
    <source>
        <strain evidence="1">Candidatus Nitrosotenuis uzonensis 5A</strain>
    </source>
</reference>
<evidence type="ECO:0008006" key="3">
    <source>
        <dbReference type="Google" id="ProtNLM"/>
    </source>
</evidence>
<dbReference type="InterPro" id="IPR019587">
    <property type="entry name" value="Polyketide_cyclase/dehydratase"/>
</dbReference>
<evidence type="ECO:0000313" key="1">
    <source>
        <dbReference type="EMBL" id="CAE6500752.1"/>
    </source>
</evidence>
<dbReference type="SUPFAM" id="SSF55961">
    <property type="entry name" value="Bet v1-like"/>
    <property type="match status" value="1"/>
</dbReference>
<dbReference type="EMBL" id="CAJNAQ010000005">
    <property type="protein sequence ID" value="CAE6500752.1"/>
    <property type="molecule type" value="Genomic_DNA"/>
</dbReference>
<dbReference type="Proteomes" id="UP000655759">
    <property type="component" value="Unassembled WGS sequence"/>
</dbReference>